<dbReference type="InterPro" id="IPR017900">
    <property type="entry name" value="4Fe4S_Fe_S_CS"/>
</dbReference>
<evidence type="ECO:0000259" key="7">
    <source>
        <dbReference type="PROSITE" id="PS51379"/>
    </source>
</evidence>
<feature type="domain" description="4Fe-4S ferredoxin-type" evidence="7">
    <location>
        <begin position="66"/>
        <end position="95"/>
    </location>
</feature>
<dbReference type="GO" id="GO:0009060">
    <property type="term" value="P:aerobic respiration"/>
    <property type="evidence" value="ECO:0007669"/>
    <property type="project" value="TreeGrafter"/>
</dbReference>
<feature type="domain" description="4Fe-4S ferredoxin-type" evidence="7">
    <location>
        <begin position="31"/>
        <end position="60"/>
    </location>
</feature>
<dbReference type="Proteomes" id="UP000188276">
    <property type="component" value="Unassembled WGS sequence"/>
</dbReference>
<keyword evidence="9" id="KW-1185">Reference proteome</keyword>
<name>A0A1R4LSX3_VIBR1</name>
<dbReference type="InterPro" id="IPR017896">
    <property type="entry name" value="4Fe4S_Fe-S-bd"/>
</dbReference>
<accession>A0A1R4LSX3</accession>
<organism evidence="8 9">
    <name type="scientific">Vibrio ruber (strain DSM 16370 / JCM 11486 / BCRC 17186 / CECT 7878 / LMG 23124 / VR1)</name>
    <dbReference type="NCBI Taxonomy" id="1123498"/>
    <lineage>
        <taxon>Bacteria</taxon>
        <taxon>Pseudomonadati</taxon>
        <taxon>Pseudomonadota</taxon>
        <taxon>Gammaproteobacteria</taxon>
        <taxon>Vibrionales</taxon>
        <taxon>Vibrionaceae</taxon>
        <taxon>Vibrio</taxon>
    </lineage>
</organism>
<dbReference type="NCBIfam" id="NF009053">
    <property type="entry name" value="PRK12387.1"/>
    <property type="match status" value="1"/>
</dbReference>
<evidence type="ECO:0000256" key="3">
    <source>
        <dbReference type="ARBA" id="ARBA00022737"/>
    </source>
</evidence>
<gene>
    <name evidence="8" type="primary">ndhI</name>
    <name evidence="8" type="ORF">VR7878_03533</name>
</gene>
<evidence type="ECO:0000256" key="6">
    <source>
        <dbReference type="SAM" id="MobiDB-lite"/>
    </source>
</evidence>
<dbReference type="STRING" id="1123498.VR7878_03533"/>
<dbReference type="PANTHER" id="PTHR10849:SF35">
    <property type="entry name" value="FORMATE HYDROGENLYASE SUBUNIT 6-RELATED"/>
    <property type="match status" value="1"/>
</dbReference>
<keyword evidence="5" id="KW-0411">Iron-sulfur</keyword>
<dbReference type="GO" id="GO:0003954">
    <property type="term" value="F:NADH dehydrogenase activity"/>
    <property type="evidence" value="ECO:0007669"/>
    <property type="project" value="TreeGrafter"/>
</dbReference>
<dbReference type="GO" id="GO:0016020">
    <property type="term" value="C:membrane"/>
    <property type="evidence" value="ECO:0007669"/>
    <property type="project" value="InterPro"/>
</dbReference>
<dbReference type="PANTHER" id="PTHR10849">
    <property type="entry name" value="NADH DEHYDROGENASE UBIQUINONE IRON-SULFUR PROTEIN 8, MITOCHONDRIAL"/>
    <property type="match status" value="1"/>
</dbReference>
<evidence type="ECO:0000256" key="5">
    <source>
        <dbReference type="ARBA" id="ARBA00023014"/>
    </source>
</evidence>
<feature type="region of interest" description="Disordered" evidence="6">
    <location>
        <begin position="204"/>
        <end position="231"/>
    </location>
</feature>
<dbReference type="AlphaFoldDB" id="A0A1R4LSX3"/>
<dbReference type="GO" id="GO:0051539">
    <property type="term" value="F:4 iron, 4 sulfur cluster binding"/>
    <property type="evidence" value="ECO:0007669"/>
    <property type="project" value="UniProtKB-KW"/>
</dbReference>
<feature type="compositionally biased region" description="Polar residues" evidence="6">
    <location>
        <begin position="204"/>
        <end position="224"/>
    </location>
</feature>
<dbReference type="Pfam" id="PF12838">
    <property type="entry name" value="Fer4_7"/>
    <property type="match status" value="1"/>
</dbReference>
<evidence type="ECO:0000313" key="9">
    <source>
        <dbReference type="Proteomes" id="UP000188276"/>
    </source>
</evidence>
<dbReference type="EMBL" id="FULE01000050">
    <property type="protein sequence ID" value="SJN59605.1"/>
    <property type="molecule type" value="Genomic_DNA"/>
</dbReference>
<dbReference type="GO" id="GO:0046872">
    <property type="term" value="F:metal ion binding"/>
    <property type="evidence" value="ECO:0007669"/>
    <property type="project" value="UniProtKB-KW"/>
</dbReference>
<evidence type="ECO:0000313" key="8">
    <source>
        <dbReference type="EMBL" id="SJN59605.1"/>
    </source>
</evidence>
<keyword evidence="4" id="KW-0408">Iron</keyword>
<dbReference type="SUPFAM" id="SSF54862">
    <property type="entry name" value="4Fe-4S ferredoxins"/>
    <property type="match status" value="1"/>
</dbReference>
<reference evidence="9" key="1">
    <citation type="submission" date="2017-02" db="EMBL/GenBank/DDBJ databases">
        <authorList>
            <person name="Rodrigo-Torres L."/>
            <person name="Arahal R.D."/>
            <person name="Lucena T."/>
        </authorList>
    </citation>
    <scope>NUCLEOTIDE SEQUENCE [LARGE SCALE GENOMIC DNA]</scope>
    <source>
        <strain evidence="9">CECT 7878</strain>
    </source>
</reference>
<dbReference type="OrthoDB" id="9808559at2"/>
<evidence type="ECO:0000256" key="4">
    <source>
        <dbReference type="ARBA" id="ARBA00023004"/>
    </source>
</evidence>
<keyword evidence="8" id="KW-0560">Oxidoreductase</keyword>
<evidence type="ECO:0000256" key="1">
    <source>
        <dbReference type="ARBA" id="ARBA00022485"/>
    </source>
</evidence>
<dbReference type="RefSeq" id="WP_077337380.1">
    <property type="nucleotide sequence ID" value="NZ_FULE01000050.1"/>
</dbReference>
<evidence type="ECO:0000256" key="2">
    <source>
        <dbReference type="ARBA" id="ARBA00022723"/>
    </source>
</evidence>
<dbReference type="Gene3D" id="3.30.70.3270">
    <property type="match status" value="1"/>
</dbReference>
<keyword evidence="2" id="KW-0479">Metal-binding</keyword>
<dbReference type="PROSITE" id="PS00198">
    <property type="entry name" value="4FE4S_FER_1"/>
    <property type="match status" value="2"/>
</dbReference>
<sequence length="231" mass="25882">MLKLFKTVLKTGDATARYPFAPYEVSTDFRGKPELDATQCIACGACMRACPANALVMETDEQKGTRRWELSLARCIYCGRCEEVCPTHALVLSQQFELAVTNKADLYEQAEFELVNCRECDRPFIAKKLFHYVMEILQHAGLSGESLDMRRHQLESCPECRRQANMLDGQNLACNRYVTAEQIPVNTIDTTGISAIHPDSGMSENVHSASHMPTINGTDINATDINREEVQ</sequence>
<keyword evidence="3" id="KW-0677">Repeat</keyword>
<proteinExistence type="predicted"/>
<dbReference type="PROSITE" id="PS51379">
    <property type="entry name" value="4FE4S_FER_2"/>
    <property type="match status" value="2"/>
</dbReference>
<dbReference type="InterPro" id="IPR010226">
    <property type="entry name" value="NADH_quinone_OxRdtase_chainI"/>
</dbReference>
<keyword evidence="1" id="KW-0004">4Fe-4S</keyword>
<dbReference type="EC" id="1.6.5.-" evidence="8"/>
<protein>
    <submittedName>
        <fullName evidence="8">NAD(P)H-quinone oxidoreductase subunit I</fullName>
        <ecNumber evidence="8">1.6.5.-</ecNumber>
    </submittedName>
</protein>